<feature type="non-terminal residue" evidence="1">
    <location>
        <position position="73"/>
    </location>
</feature>
<feature type="non-terminal residue" evidence="1">
    <location>
        <position position="1"/>
    </location>
</feature>
<keyword evidence="2" id="KW-1185">Reference proteome</keyword>
<dbReference type="EMBL" id="CM043795">
    <property type="protein sequence ID" value="KAI4818369.1"/>
    <property type="molecule type" value="Genomic_DNA"/>
</dbReference>
<dbReference type="Proteomes" id="UP001057452">
    <property type="component" value="Chromosome 11"/>
</dbReference>
<evidence type="ECO:0000313" key="2">
    <source>
        <dbReference type="Proteomes" id="UP001057452"/>
    </source>
</evidence>
<name>A0ACB9WYF0_CHAAC</name>
<organism evidence="1 2">
    <name type="scientific">Chaenocephalus aceratus</name>
    <name type="common">Blackfin icefish</name>
    <name type="synonym">Chaenichthys aceratus</name>
    <dbReference type="NCBI Taxonomy" id="36190"/>
    <lineage>
        <taxon>Eukaryota</taxon>
        <taxon>Metazoa</taxon>
        <taxon>Chordata</taxon>
        <taxon>Craniata</taxon>
        <taxon>Vertebrata</taxon>
        <taxon>Euteleostomi</taxon>
        <taxon>Actinopterygii</taxon>
        <taxon>Neopterygii</taxon>
        <taxon>Teleostei</taxon>
        <taxon>Neoteleostei</taxon>
        <taxon>Acanthomorphata</taxon>
        <taxon>Eupercaria</taxon>
        <taxon>Perciformes</taxon>
        <taxon>Notothenioidei</taxon>
        <taxon>Channichthyidae</taxon>
        <taxon>Chaenocephalus</taxon>
    </lineage>
</organism>
<evidence type="ECO:0000313" key="1">
    <source>
        <dbReference type="EMBL" id="KAI4818369.1"/>
    </source>
</evidence>
<proteinExistence type="predicted"/>
<reference evidence="1" key="1">
    <citation type="submission" date="2022-05" db="EMBL/GenBank/DDBJ databases">
        <title>Chromosome-level genome of Chaenocephalus aceratus.</title>
        <authorList>
            <person name="Park H."/>
        </authorList>
    </citation>
    <scope>NUCLEOTIDE SEQUENCE</scope>
    <source>
        <strain evidence="1">KU_202001</strain>
    </source>
</reference>
<gene>
    <name evidence="1" type="ORF">KUCAC02_011712</name>
</gene>
<protein>
    <submittedName>
        <fullName evidence="1">Uncharacterized protein</fullName>
    </submittedName>
</protein>
<accession>A0ACB9WYF0</accession>
<sequence length="73" mass="7695">VKRPEVISGCPDLSEPLTRRQHNDDVTDSTAGHPGAPCSGVPSSSVNIRVPSSSVNIRVPSSSVNIIFLAEQQ</sequence>
<comment type="caution">
    <text evidence="1">The sequence shown here is derived from an EMBL/GenBank/DDBJ whole genome shotgun (WGS) entry which is preliminary data.</text>
</comment>